<dbReference type="InterPro" id="IPR032821">
    <property type="entry name" value="PKS_assoc"/>
</dbReference>
<feature type="domain" description="PKS/mFAS DH" evidence="9">
    <location>
        <begin position="1949"/>
        <end position="2223"/>
    </location>
</feature>
<evidence type="ECO:0000256" key="6">
    <source>
        <dbReference type="SAM" id="MobiDB-lite"/>
    </source>
</evidence>
<dbReference type="InterPro" id="IPR009081">
    <property type="entry name" value="PP-bd_ACP"/>
</dbReference>
<dbReference type="CDD" id="cd00833">
    <property type="entry name" value="PKS"/>
    <property type="match status" value="2"/>
</dbReference>
<dbReference type="Gene3D" id="3.10.129.110">
    <property type="entry name" value="Polyketide synthase dehydratase"/>
    <property type="match status" value="1"/>
</dbReference>
<dbReference type="InterPro" id="IPR014031">
    <property type="entry name" value="Ketoacyl_synth_C"/>
</dbReference>
<feature type="domain" description="Ketosynthase family 3 (KS3)" evidence="8">
    <location>
        <begin position="8"/>
        <end position="408"/>
    </location>
</feature>
<evidence type="ECO:0000256" key="3">
    <source>
        <dbReference type="ARBA" id="ARBA00022679"/>
    </source>
</evidence>
<evidence type="ECO:0000259" key="8">
    <source>
        <dbReference type="PROSITE" id="PS52004"/>
    </source>
</evidence>
<dbReference type="SUPFAM" id="SSF52151">
    <property type="entry name" value="FabD/lysophospholipase-like"/>
    <property type="match status" value="2"/>
</dbReference>
<dbReference type="GO" id="GO:0006633">
    <property type="term" value="P:fatty acid biosynthetic process"/>
    <property type="evidence" value="ECO:0007669"/>
    <property type="project" value="InterPro"/>
</dbReference>
<dbReference type="InterPro" id="IPR036291">
    <property type="entry name" value="NAD(P)-bd_dom_sf"/>
</dbReference>
<keyword evidence="4" id="KW-0012">Acyltransferase</keyword>
<keyword evidence="3" id="KW-0808">Transferase</keyword>
<dbReference type="PROSITE" id="PS00606">
    <property type="entry name" value="KS3_1"/>
    <property type="match status" value="1"/>
</dbReference>
<feature type="active site" description="Proton donor; for dehydratase activity" evidence="5">
    <location>
        <position position="2142"/>
    </location>
</feature>
<dbReference type="PROSITE" id="PS50075">
    <property type="entry name" value="CARRIER"/>
    <property type="match status" value="2"/>
</dbReference>
<dbReference type="InterPro" id="IPR016035">
    <property type="entry name" value="Acyl_Trfase/lysoPLipase"/>
</dbReference>
<dbReference type="GO" id="GO:0071770">
    <property type="term" value="P:DIM/DIP cell wall layer assembly"/>
    <property type="evidence" value="ECO:0007669"/>
    <property type="project" value="TreeGrafter"/>
</dbReference>
<feature type="domain" description="Carrier" evidence="7">
    <location>
        <begin position="948"/>
        <end position="1023"/>
    </location>
</feature>
<dbReference type="SMART" id="SM00825">
    <property type="entry name" value="PKS_KS"/>
    <property type="match status" value="2"/>
</dbReference>
<dbReference type="Gene3D" id="3.40.366.10">
    <property type="entry name" value="Malonyl-Coenzyme A Acyl Carrier Protein, domain 2"/>
    <property type="match status" value="2"/>
</dbReference>
<accession>A0AA45L627</accession>
<dbReference type="SMART" id="SM00826">
    <property type="entry name" value="PKS_DH"/>
    <property type="match status" value="1"/>
</dbReference>
<dbReference type="Gene3D" id="3.40.47.10">
    <property type="match status" value="2"/>
</dbReference>
<dbReference type="Pfam" id="PF02801">
    <property type="entry name" value="Ketoacyl-synt_C"/>
    <property type="match status" value="2"/>
</dbReference>
<proteinExistence type="predicted"/>
<feature type="compositionally biased region" description="Low complexity" evidence="6">
    <location>
        <begin position="2063"/>
        <end position="2078"/>
    </location>
</feature>
<dbReference type="InterPro" id="IPR042104">
    <property type="entry name" value="PKS_dehydratase_sf"/>
</dbReference>
<dbReference type="GO" id="GO:0005737">
    <property type="term" value="C:cytoplasm"/>
    <property type="evidence" value="ECO:0007669"/>
    <property type="project" value="TreeGrafter"/>
</dbReference>
<dbReference type="SMART" id="SM01294">
    <property type="entry name" value="PKS_PP_betabranch"/>
    <property type="match status" value="1"/>
</dbReference>
<dbReference type="Pfam" id="PF00109">
    <property type="entry name" value="ketoacyl-synt"/>
    <property type="match status" value="2"/>
</dbReference>
<organism evidence="10 11">
    <name type="scientific">Actinosynnema pretiosum subsp. pretiosum</name>
    <dbReference type="NCBI Taxonomy" id="103721"/>
    <lineage>
        <taxon>Bacteria</taxon>
        <taxon>Bacillati</taxon>
        <taxon>Actinomycetota</taxon>
        <taxon>Actinomycetes</taxon>
        <taxon>Pseudonocardiales</taxon>
        <taxon>Pseudonocardiaceae</taxon>
        <taxon>Actinosynnema</taxon>
    </lineage>
</organism>
<reference evidence="10" key="1">
    <citation type="submission" date="2021-04" db="EMBL/GenBank/DDBJ databases">
        <title>Genomic sequence of Actinosynnema pretiosum subsp. pretiosum ATCC 31280 (C-14919).</title>
        <authorList>
            <person name="Bai L."/>
            <person name="Wang X."/>
            <person name="Xiao Y."/>
        </authorList>
    </citation>
    <scope>NUCLEOTIDE SEQUENCE</scope>
    <source>
        <strain evidence="10">ATCC 31280</strain>
    </source>
</reference>
<feature type="domain" description="Ketosynthase family 3 (KS3)" evidence="8">
    <location>
        <begin position="1039"/>
        <end position="1464"/>
    </location>
</feature>
<feature type="active site" description="Proton acceptor; for dehydratase activity" evidence="5">
    <location>
        <position position="1980"/>
    </location>
</feature>
<dbReference type="SUPFAM" id="SSF53901">
    <property type="entry name" value="Thiolase-like"/>
    <property type="match status" value="2"/>
</dbReference>
<dbReference type="GO" id="GO:0004312">
    <property type="term" value="F:fatty acid synthase activity"/>
    <property type="evidence" value="ECO:0007669"/>
    <property type="project" value="TreeGrafter"/>
</dbReference>
<dbReference type="GO" id="GO:0031177">
    <property type="term" value="F:phosphopantetheine binding"/>
    <property type="evidence" value="ECO:0007669"/>
    <property type="project" value="InterPro"/>
</dbReference>
<feature type="region of interest" description="N-terminal hotdog fold" evidence="5">
    <location>
        <begin position="1949"/>
        <end position="2069"/>
    </location>
</feature>
<name>A0AA45L627_9PSEU</name>
<dbReference type="CDD" id="cd08956">
    <property type="entry name" value="KR_3_FAS_SDR_x"/>
    <property type="match status" value="1"/>
</dbReference>
<dbReference type="GO" id="GO:0004315">
    <property type="term" value="F:3-oxoacyl-[acyl-carrier-protein] synthase activity"/>
    <property type="evidence" value="ECO:0007669"/>
    <property type="project" value="InterPro"/>
</dbReference>
<evidence type="ECO:0000256" key="5">
    <source>
        <dbReference type="PROSITE-ProRule" id="PRU01363"/>
    </source>
</evidence>
<dbReference type="Gene3D" id="3.30.70.3290">
    <property type="match status" value="2"/>
</dbReference>
<dbReference type="InterPro" id="IPR016039">
    <property type="entry name" value="Thiolase-like"/>
</dbReference>
<dbReference type="InterPro" id="IPR036736">
    <property type="entry name" value="ACP-like_sf"/>
</dbReference>
<protein>
    <submittedName>
        <fullName evidence="10">SDR family NAD(P)-dependent oxidoreductase</fullName>
    </submittedName>
</protein>
<dbReference type="Proteomes" id="UP000677152">
    <property type="component" value="Chromosome"/>
</dbReference>
<feature type="compositionally biased region" description="Low complexity" evidence="6">
    <location>
        <begin position="1020"/>
        <end position="1029"/>
    </location>
</feature>
<dbReference type="InterPro" id="IPR050091">
    <property type="entry name" value="PKS_NRPS_Biosynth_Enz"/>
</dbReference>
<keyword evidence="2" id="KW-0597">Phosphoprotein</keyword>
<dbReference type="InterPro" id="IPR049552">
    <property type="entry name" value="PKS_DH_N"/>
</dbReference>
<dbReference type="FunFam" id="3.40.47.10:FF:000019">
    <property type="entry name" value="Polyketide synthase type I"/>
    <property type="match status" value="1"/>
</dbReference>
<dbReference type="InterPro" id="IPR013968">
    <property type="entry name" value="PKS_KR"/>
</dbReference>
<evidence type="ECO:0000259" key="9">
    <source>
        <dbReference type="PROSITE" id="PS52019"/>
    </source>
</evidence>
<dbReference type="InterPro" id="IPR014030">
    <property type="entry name" value="Ketoacyl_synth_N"/>
</dbReference>
<feature type="region of interest" description="Disordered" evidence="6">
    <location>
        <begin position="2030"/>
        <end position="2084"/>
    </location>
</feature>
<dbReference type="InterPro" id="IPR020806">
    <property type="entry name" value="PKS_PP-bd"/>
</dbReference>
<feature type="region of interest" description="Disordered" evidence="6">
    <location>
        <begin position="1468"/>
        <end position="1505"/>
    </location>
</feature>
<dbReference type="InterPro" id="IPR020807">
    <property type="entry name" value="PKS_DH"/>
</dbReference>
<dbReference type="Pfam" id="PF00698">
    <property type="entry name" value="Acyl_transf_1"/>
    <property type="match status" value="2"/>
</dbReference>
<dbReference type="PANTHER" id="PTHR43775:SF51">
    <property type="entry name" value="INACTIVE PHENOLPHTHIOCEROL SYNTHESIS POLYKETIDE SYNTHASE TYPE I PKS1-RELATED"/>
    <property type="match status" value="1"/>
</dbReference>
<dbReference type="Gene3D" id="3.40.50.720">
    <property type="entry name" value="NAD(P)-binding Rossmann-like Domain"/>
    <property type="match status" value="1"/>
</dbReference>
<dbReference type="SMART" id="SM00823">
    <property type="entry name" value="PKS_PP"/>
    <property type="match status" value="2"/>
</dbReference>
<feature type="region of interest" description="C-terminal hotdog fold" evidence="5">
    <location>
        <begin position="2085"/>
        <end position="2223"/>
    </location>
</feature>
<sequence length="2819" mass="287479">MSTSSKGDRAVAVIGLSCLLPGAPDPERFWRLLAEGRHAVVDGPDGPAGVVGGTDRFDADFFGVPPREAAAMDPQQRVLMELAWAAVEDARLLPAALRGGRTGVFVGAMADDHALLAARLGPDAVTRHTLTGVSRALLANRISYHLGLCGPSLTVDSGQSSSLVAVHLAAESVRRGESRLALAAGVNLNLAPDSTVRARRLGALSPDGRSFTFDARANGYVRGEGAAVVLLKPLADALADGDRVRAVLLGGAVNNDGAGENLTTPTARGQRAVVERAHRDAGVDPAEVAYVELHGTGTRVGDPVEAAGLGAAFAGRREALPVGSVKTNIGHLEGAAGIAGLVKVVLALGRRELPASLNYATPNPDIPLGELGLRVQHEHGALPARGRVVAGVSAFGMGGTNCHVVLATAPEAVEGAVAAPGGAALGEGAPEAAAGADAAAGAGAAGAVAAGAGLTPGGAPAGGGAAPVAAVAWPVSGASPAGLRAQAAALRAHVDERADLTPEDVGFSLATTRTHFRHRAVVVGRSRVELLSGLDALRADLPAPGVVLGEPVDPEGGAPGSATSRPTAPGGAVLVFPGQGAQWPGMAVALRAESRAFAAALDDCADAIQPHVDWSVADVLRAAPGSAALDRVDVVQPALFAVMVSLAALWRDSGVRVDAVIGHSQGEIAAAVVAGALSLADGAAVVALRSRAIAGMAGSGGMLSVPLPARRVRADLADLAGAVGVAAVNGPASTVVSGDADALRSLLARYTADGVDARTVPVDYASHSAHVEVLRERLLTELAGVSPRACGTPFYSTLTGDLLDTTALTADYWYRNLRGTVELDRAVRAALRDGARAFVESSAHPVLAHGIGQTVDDTGSTALVTGTLRREQGGSDQFLRSLARVHVRGGVDWADFHRSTGARAVDLPGYAFQGERHRLGGDALPAVTAPSGASARDEAAPTTDQPPVDVTAAVRASAAAVLGLPSPDAVPLDRTFKQLGLDSAGAVEFRDLLAATLGRRLPVSLTYDHPTPERVVGSLTGTTTTGTTTRAGHARGDDREPIAVVAMSGRWPGGADSPEALWRLAADGVDAISPFPDNRGWDLARLHDPDGRRPNTSRTREGGFLHDADLFDAAFFGLSPREAAAMDPQQRLLLESAWELFERAGLDPTGLRGSRTGVFVGMMPPEYGRRMHRTPGGHEGHALTGSATSVASGRLAYVFGLEGPALTVDTACSASLVSLHLAVRSLRSGESAMAVAGGVAVMSAPGMFTEFSKQGGLAPDGRCKPFSAAADGTAWAEGVGLLLLQRLSDARRDGNPVLAVVRGSAVNSDGASNGLTAPNGPAQERVIRAALADAGLAPEDVDAVQAHGTGTALGDPIEARALINTYGDRPEGRPLLLGSVKSNIGHTQAAAGVTGVIVAVQALRAGLAPGTLHLTGPTPHVDWSAGSVLVPAATTPWPEVDRPRRAGVSSFGISGTNAHVIVEQHVEPAAQPPVTQPPVTQPPDEGGAGRSGAGEGGATSPDPGGLTALLPWVLSGRDPAAVRAQAAALADHVAARPDLRDADVALALATTRARWDHRASVVGADRAELLTGLRALADGGAGVTEASGAAPLVHLFSGQGAQRAGMGERLHRAHPVFARAWDDAVDAIDAVDAESAGRPATPVREVLWSGGDLVHRTDYAQAGLFVLQTALFRLFESWGLRPELLIGHSVGEIAAAHVAGVLDLPDAARLVAARGRLMAQLPQGGAMIAVEATGDELAEAVHGEPLLSVAAVNGPRSCVLSGAADRAEAVAERFTRFGRRVKRLRVSHAFHSPLVEPVLDRFREVLADLRYAPPGLAAVSTVTGGPVRDEWSDPEYWARHVVATVRFHQAVSGLPGAPAFLEIGPDGVLTAQVDAILDGARPAVPALRAGQDEERAVAGALGALHAAGRSPDWAAVRGPGWRPVDLPTTVFARKRFWLADVDAPGGDDHPLLPGVVRLADGGLVLTGAVSLGAAPWLADHVVLDRVLLPGTAFAELALRAADVAGGCEVGELTLHTPLPLDRGVTTELQVALSPPDDTGRRELRAHSRTGDGEWTGHGSGHLAPARPAAQPTAPAPGGQWPPPGARPVDLVALRAALPEGGYHYGPAFQGLVALWSRDDDLFAELSAPERDDGYGLHPALLDAALHPLVAAGLAEDATARLPFAWSGVRLHRRGATALRAHLVRGGAGGAATTVTITATDEHGDPVLTVDELRLLPVKTTGARPAVPHVLRWLPAAPGAAPGRVTTVDLAESGPDEVTAGARAGRVVLDARGLAGGDPVVGAHRAVAAVTDALRRWLALDPPPAEPLVVLTGSASAAAPGDDPDLATAALAGLLRSAQAEHPGRLALLDVDGHPDSAAALPAALGAAEPELALRRGALLAPRLARRTGGTHTPFAPDPDGTVLVTGGTGALGALVARHLVAEHGVRHLLLTSRRGPDAPGAAELVAELTALGAHVRVAACDAADRPALAGLLDSTPTAHPLTAVVHAAGVLADGALTTADPRDTEAVLRAKVDAAWNLHELTADADLAAFVLFSSAVGVLGNPGQSGYGAANTFLDALAVHRAARGLPAVSVAWGLWSAGMADGLSATDLARLARRGLAPTPVAQALAHFDAALGSDAPAVVAARLDLSGWTPEHGPPVLRDLASAGGAPAPAAPARPLAAQLATLSAEEGHRLVLDLVLRTAADVLGHHDPGAVKPHVGFLAAEFDSLSAVELRNRLAALTALRLPSTLLFDHPTPDAVAAHLRAELSGGPEPDLLAELDRLEGAFRALEDGTGGDRAAVADRLAALLDRVGGGGALVVAQASEDELFALIDEELQLP</sequence>
<keyword evidence="1" id="KW-0596">Phosphopantetheine</keyword>
<dbReference type="InterPro" id="IPR018201">
    <property type="entry name" value="Ketoacyl_synth_AS"/>
</dbReference>
<dbReference type="SMART" id="SM00827">
    <property type="entry name" value="PKS_AT"/>
    <property type="match status" value="2"/>
</dbReference>
<dbReference type="PROSITE" id="PS52004">
    <property type="entry name" value="KS3_2"/>
    <property type="match status" value="2"/>
</dbReference>
<dbReference type="FunFam" id="3.40.366.10:FF:000002">
    <property type="entry name" value="Probable polyketide synthase 2"/>
    <property type="match status" value="1"/>
</dbReference>
<feature type="compositionally biased region" description="Basic and acidic residues" evidence="6">
    <location>
        <begin position="2037"/>
        <end position="2051"/>
    </location>
</feature>
<dbReference type="Pfam" id="PF16197">
    <property type="entry name" value="KAsynt_C_assoc"/>
    <property type="match status" value="2"/>
</dbReference>
<dbReference type="InterPro" id="IPR049900">
    <property type="entry name" value="PKS_mFAS_DH"/>
</dbReference>
<dbReference type="Pfam" id="PF21089">
    <property type="entry name" value="PKS_DH_N"/>
    <property type="match status" value="1"/>
</dbReference>
<dbReference type="Gene3D" id="1.10.1200.10">
    <property type="entry name" value="ACP-like"/>
    <property type="match status" value="2"/>
</dbReference>
<dbReference type="InterPro" id="IPR016036">
    <property type="entry name" value="Malonyl_transacylase_ACP-bd"/>
</dbReference>
<dbReference type="GO" id="GO:0005886">
    <property type="term" value="C:plasma membrane"/>
    <property type="evidence" value="ECO:0007669"/>
    <property type="project" value="TreeGrafter"/>
</dbReference>
<evidence type="ECO:0000313" key="10">
    <source>
        <dbReference type="EMBL" id="QUF04199.1"/>
    </source>
</evidence>
<evidence type="ECO:0000259" key="7">
    <source>
        <dbReference type="PROSITE" id="PS50075"/>
    </source>
</evidence>
<evidence type="ECO:0000313" key="11">
    <source>
        <dbReference type="Proteomes" id="UP000677152"/>
    </source>
</evidence>
<dbReference type="InterPro" id="IPR001227">
    <property type="entry name" value="Ac_transferase_dom_sf"/>
</dbReference>
<dbReference type="InterPro" id="IPR057326">
    <property type="entry name" value="KR_dom"/>
</dbReference>
<dbReference type="SMART" id="SM00822">
    <property type="entry name" value="PKS_KR"/>
    <property type="match status" value="1"/>
</dbReference>
<feature type="region of interest" description="Disordered" evidence="6">
    <location>
        <begin position="1012"/>
        <end position="1035"/>
    </location>
</feature>
<feature type="domain" description="Carrier" evidence="7">
    <location>
        <begin position="2673"/>
        <end position="2748"/>
    </location>
</feature>
<dbReference type="SUPFAM" id="SSF51735">
    <property type="entry name" value="NAD(P)-binding Rossmann-fold domains"/>
    <property type="match status" value="2"/>
</dbReference>
<feature type="compositionally biased region" description="Gly residues" evidence="6">
    <location>
        <begin position="1486"/>
        <end position="1497"/>
    </location>
</feature>
<dbReference type="InterPro" id="IPR014043">
    <property type="entry name" value="Acyl_transferase_dom"/>
</dbReference>
<evidence type="ECO:0000256" key="1">
    <source>
        <dbReference type="ARBA" id="ARBA00022450"/>
    </source>
</evidence>
<dbReference type="EMBL" id="CP073249">
    <property type="protein sequence ID" value="QUF04199.1"/>
    <property type="molecule type" value="Genomic_DNA"/>
</dbReference>
<dbReference type="Pfam" id="PF22621">
    <property type="entry name" value="CurL-like_PKS_C"/>
    <property type="match status" value="1"/>
</dbReference>
<feature type="compositionally biased region" description="Pro residues" evidence="6">
    <location>
        <begin position="1470"/>
        <end position="1481"/>
    </location>
</feature>
<feature type="region of interest" description="Disordered" evidence="6">
    <location>
        <begin position="922"/>
        <end position="946"/>
    </location>
</feature>
<evidence type="ECO:0000256" key="2">
    <source>
        <dbReference type="ARBA" id="ARBA00022553"/>
    </source>
</evidence>
<dbReference type="Pfam" id="PF00550">
    <property type="entry name" value="PP-binding"/>
    <property type="match status" value="2"/>
</dbReference>
<dbReference type="Pfam" id="PF08659">
    <property type="entry name" value="KR"/>
    <property type="match status" value="1"/>
</dbReference>
<dbReference type="InterPro" id="IPR020841">
    <property type="entry name" value="PKS_Beta-ketoAc_synthase_dom"/>
</dbReference>
<dbReference type="SUPFAM" id="SSF55048">
    <property type="entry name" value="Probable ACP-binding domain of malonyl-CoA ACP transacylase"/>
    <property type="match status" value="2"/>
</dbReference>
<dbReference type="SUPFAM" id="SSF47336">
    <property type="entry name" value="ACP-like"/>
    <property type="match status" value="2"/>
</dbReference>
<dbReference type="PANTHER" id="PTHR43775">
    <property type="entry name" value="FATTY ACID SYNTHASE"/>
    <property type="match status" value="1"/>
</dbReference>
<dbReference type="Pfam" id="PF14765">
    <property type="entry name" value="PS-DH"/>
    <property type="match status" value="1"/>
</dbReference>
<dbReference type="PROSITE" id="PS52019">
    <property type="entry name" value="PKS_MFAS_DH"/>
    <property type="match status" value="1"/>
</dbReference>
<dbReference type="InterPro" id="IPR049551">
    <property type="entry name" value="PKS_DH_C"/>
</dbReference>
<evidence type="ECO:0000256" key="4">
    <source>
        <dbReference type="ARBA" id="ARBA00023315"/>
    </source>
</evidence>
<gene>
    <name evidence="10" type="ORF">KCV87_33500</name>
</gene>